<dbReference type="AlphaFoldDB" id="A0A0N9HZU9"/>
<reference evidence="6 7" key="1">
    <citation type="submission" date="2015-07" db="EMBL/GenBank/DDBJ databases">
        <title>Genome sequencing of Kibdelosporangium phytohabitans.</title>
        <authorList>
            <person name="Qin S."/>
            <person name="Xing K."/>
        </authorList>
    </citation>
    <scope>NUCLEOTIDE SEQUENCE [LARGE SCALE GENOMIC DNA]</scope>
    <source>
        <strain evidence="6 7">KLBMP1111</strain>
    </source>
</reference>
<organism evidence="6 7">
    <name type="scientific">Kibdelosporangium phytohabitans</name>
    <dbReference type="NCBI Taxonomy" id="860235"/>
    <lineage>
        <taxon>Bacteria</taxon>
        <taxon>Bacillati</taxon>
        <taxon>Actinomycetota</taxon>
        <taxon>Actinomycetes</taxon>
        <taxon>Pseudonocardiales</taxon>
        <taxon>Pseudonocardiaceae</taxon>
        <taxon>Kibdelosporangium</taxon>
    </lineage>
</organism>
<dbReference type="OrthoDB" id="9766019at2"/>
<dbReference type="PRINTS" id="PR00301">
    <property type="entry name" value="HEATSHOCK70"/>
</dbReference>
<evidence type="ECO:0008006" key="8">
    <source>
        <dbReference type="Google" id="ProtNLM"/>
    </source>
</evidence>
<dbReference type="GO" id="GO:0140662">
    <property type="term" value="F:ATP-dependent protein folding chaperone"/>
    <property type="evidence" value="ECO:0007669"/>
    <property type="project" value="InterPro"/>
</dbReference>
<keyword evidence="1" id="KW-0547">Nucleotide-binding</keyword>
<feature type="transmembrane region" description="Helical" evidence="5">
    <location>
        <begin position="389"/>
        <end position="408"/>
    </location>
</feature>
<feature type="region of interest" description="Disordered" evidence="4">
    <location>
        <begin position="350"/>
        <end position="378"/>
    </location>
</feature>
<name>A0A0N9HZU9_9PSEU</name>
<dbReference type="STRING" id="860235.AOZ06_13235"/>
<keyword evidence="3" id="KW-0143">Chaperone</keyword>
<evidence type="ECO:0000256" key="2">
    <source>
        <dbReference type="ARBA" id="ARBA00022840"/>
    </source>
</evidence>
<evidence type="ECO:0000256" key="1">
    <source>
        <dbReference type="ARBA" id="ARBA00022741"/>
    </source>
</evidence>
<dbReference type="InterPro" id="IPR043129">
    <property type="entry name" value="ATPase_NBD"/>
</dbReference>
<evidence type="ECO:0000313" key="7">
    <source>
        <dbReference type="Proteomes" id="UP000063699"/>
    </source>
</evidence>
<dbReference type="Gene3D" id="3.90.640.10">
    <property type="entry name" value="Actin, Chain A, domain 4"/>
    <property type="match status" value="1"/>
</dbReference>
<keyword evidence="5" id="KW-0472">Membrane</keyword>
<evidence type="ECO:0000313" key="6">
    <source>
        <dbReference type="EMBL" id="ALG07741.1"/>
    </source>
</evidence>
<dbReference type="RefSeq" id="WP_054289651.1">
    <property type="nucleotide sequence ID" value="NZ_CP012752.1"/>
</dbReference>
<evidence type="ECO:0000256" key="4">
    <source>
        <dbReference type="SAM" id="MobiDB-lite"/>
    </source>
</evidence>
<dbReference type="PANTHER" id="PTHR42749">
    <property type="entry name" value="CELL SHAPE-DETERMINING PROTEIN MREB"/>
    <property type="match status" value="1"/>
</dbReference>
<dbReference type="PANTHER" id="PTHR42749:SF1">
    <property type="entry name" value="CELL SHAPE-DETERMINING PROTEIN MREB"/>
    <property type="match status" value="1"/>
</dbReference>
<dbReference type="Pfam" id="PF00012">
    <property type="entry name" value="HSP70"/>
    <property type="match status" value="1"/>
</dbReference>
<dbReference type="SUPFAM" id="SSF53067">
    <property type="entry name" value="Actin-like ATPase domain"/>
    <property type="match status" value="2"/>
</dbReference>
<dbReference type="Gene3D" id="3.30.420.40">
    <property type="match status" value="2"/>
</dbReference>
<feature type="compositionally biased region" description="Low complexity" evidence="4">
    <location>
        <begin position="416"/>
        <end position="427"/>
    </location>
</feature>
<dbReference type="EMBL" id="CP012752">
    <property type="protein sequence ID" value="ALG07741.1"/>
    <property type="molecule type" value="Genomic_DNA"/>
</dbReference>
<evidence type="ECO:0000256" key="3">
    <source>
        <dbReference type="ARBA" id="ARBA00023186"/>
    </source>
</evidence>
<dbReference type="KEGG" id="kphy:AOZ06_13235"/>
<gene>
    <name evidence="6" type="ORF">AOZ06_13235</name>
</gene>
<proteinExistence type="predicted"/>
<dbReference type="InterPro" id="IPR013126">
    <property type="entry name" value="Hsp_70_fam"/>
</dbReference>
<feature type="region of interest" description="Disordered" evidence="4">
    <location>
        <begin position="415"/>
        <end position="466"/>
    </location>
</feature>
<accession>A0A0N9HZU9</accession>
<evidence type="ECO:0000256" key="5">
    <source>
        <dbReference type="SAM" id="Phobius"/>
    </source>
</evidence>
<keyword evidence="2" id="KW-0067">ATP-binding</keyword>
<dbReference type="Proteomes" id="UP000063699">
    <property type="component" value="Chromosome"/>
</dbReference>
<keyword evidence="7" id="KW-1185">Reference proteome</keyword>
<keyword evidence="5" id="KW-1133">Transmembrane helix</keyword>
<sequence>MPYVLGIDAGTCRTSAALCRQTGSTWGEPEAVPLGDRAPTVPTVVYFAPDGTVVVGDAAERHAATDPTNAARDFARRIGDEVPLMIGREVCTAETLTAVLIAWVVKEVSAAEGQSPKHVVITHPAGWGNHRKRLLHTALRQTSLDDLTLLPEPVAISENHAAAHDVPPGTALGVYDLGATGLATSVVRRSPIGTFEVLSTAESVDSNGGNSFDDAVFDYVRSGTGTIDMADPDAWLKLARLRGECVAAKEFLSAGNEVTVHDVTLTRAAFDDMIRTSVQAGIEELLRIIRPAADLDTVVVAGGCARIPLVGDLVRAEVPGRAFVAPEPEIACARGAAIVASRVTPIPQAAPLPVISSDEPPQRPSTEIEPLDLPAPRSPMRMLAGKPKLTGGITALVLAAGVGLTFYLRGEEPAKHAPVPGVVAPAVNNSKATPQAPPNPESANAKPGPGNPSSLNNAPKTGEDGR</sequence>
<keyword evidence="5" id="KW-0812">Transmembrane</keyword>
<protein>
    <recommendedName>
        <fullName evidence="8">Molecular chaperone DnaK</fullName>
    </recommendedName>
</protein>
<dbReference type="GO" id="GO:0005524">
    <property type="term" value="F:ATP binding"/>
    <property type="evidence" value="ECO:0007669"/>
    <property type="project" value="UniProtKB-KW"/>
</dbReference>